<dbReference type="Gene3D" id="1.50.10.100">
    <property type="entry name" value="Chondroitin AC/alginate lyase"/>
    <property type="match status" value="1"/>
</dbReference>
<name>A0A5C5Z9V5_9BACT</name>
<keyword evidence="4" id="KW-1185">Reference proteome</keyword>
<dbReference type="Proteomes" id="UP000315010">
    <property type="component" value="Unassembled WGS sequence"/>
</dbReference>
<dbReference type="Pfam" id="PF07940">
    <property type="entry name" value="Hepar_II_III_C"/>
    <property type="match status" value="1"/>
</dbReference>
<dbReference type="GO" id="GO:0016829">
    <property type="term" value="F:lyase activity"/>
    <property type="evidence" value="ECO:0007669"/>
    <property type="project" value="InterPro"/>
</dbReference>
<dbReference type="GO" id="GO:0030313">
    <property type="term" value="C:cell envelope"/>
    <property type="evidence" value="ECO:0007669"/>
    <property type="project" value="UniProtKB-SubCell"/>
</dbReference>
<evidence type="ECO:0000256" key="1">
    <source>
        <dbReference type="ARBA" id="ARBA00004196"/>
    </source>
</evidence>
<dbReference type="AlphaFoldDB" id="A0A5C5Z9V5"/>
<protein>
    <submittedName>
        <fullName evidence="3">Heparinase II/III-like protein</fullName>
    </submittedName>
</protein>
<dbReference type="Gene3D" id="2.70.98.70">
    <property type="match status" value="1"/>
</dbReference>
<evidence type="ECO:0000259" key="2">
    <source>
        <dbReference type="Pfam" id="PF07940"/>
    </source>
</evidence>
<evidence type="ECO:0000313" key="4">
    <source>
        <dbReference type="Proteomes" id="UP000315010"/>
    </source>
</evidence>
<comment type="subcellular location">
    <subcellularLocation>
        <location evidence="1">Cell envelope</location>
    </subcellularLocation>
</comment>
<sequence length="427" mass="48221">MKAALDINAFDKPYFSRIGYYPMYLMPPGKEGGGFGDLTAKQTSSRHSQLMSVLASQSRNQYWQWYVDQHGGSKLTPGYVGFLRGSLTPVTPKPPTDLPTSRLFRGVGQAYLNTNILDAKDDVQVVFKSSPFGTQSHGYEANNSFLLYAYGERLLIRSGYRDIYGSEHHRRWMWSTRSVNNITLNHAGKNDIGQLAHSSASQGQIVDMQTSPAIDVVVGEAGSAYRTSPNPQDESRSLDRFTRAIVFIKPDLVVVYDCLKARQPTEFTYWLHAKNEFRMGENQQLKLAVGDVECEIEFLSPQNLTFSQTDQYDPNPRDRIKLREWHLSAVTPSSSGTFPNSTQFVTLYRPHRKQDSFATRAKCERMENGGMRIEADINNGHIEIQLPKPSRTVGDASGESNKETIVVHRYNQNEERIQTIKANLSTM</sequence>
<dbReference type="InterPro" id="IPR012480">
    <property type="entry name" value="Hepar_II_III_C"/>
</dbReference>
<accession>A0A5C5Z9V5</accession>
<reference evidence="3 4" key="1">
    <citation type="submission" date="2019-02" db="EMBL/GenBank/DDBJ databases">
        <title>Deep-cultivation of Planctomycetes and their phenomic and genomic characterization uncovers novel biology.</title>
        <authorList>
            <person name="Wiegand S."/>
            <person name="Jogler M."/>
            <person name="Boedeker C."/>
            <person name="Pinto D."/>
            <person name="Vollmers J."/>
            <person name="Rivas-Marin E."/>
            <person name="Kohn T."/>
            <person name="Peeters S.H."/>
            <person name="Heuer A."/>
            <person name="Rast P."/>
            <person name="Oberbeckmann S."/>
            <person name="Bunk B."/>
            <person name="Jeske O."/>
            <person name="Meyerdierks A."/>
            <person name="Storesund J.E."/>
            <person name="Kallscheuer N."/>
            <person name="Luecker S."/>
            <person name="Lage O.M."/>
            <person name="Pohl T."/>
            <person name="Merkel B.J."/>
            <person name="Hornburger P."/>
            <person name="Mueller R.-W."/>
            <person name="Bruemmer F."/>
            <person name="Labrenz M."/>
            <person name="Spormann A.M."/>
            <person name="Op Den Camp H."/>
            <person name="Overmann J."/>
            <person name="Amann R."/>
            <person name="Jetten M.S.M."/>
            <person name="Mascher T."/>
            <person name="Medema M.H."/>
            <person name="Devos D.P."/>
            <person name="Kaster A.-K."/>
            <person name="Ovreas L."/>
            <person name="Rohde M."/>
            <person name="Galperin M.Y."/>
            <person name="Jogler C."/>
        </authorList>
    </citation>
    <scope>NUCLEOTIDE SEQUENCE [LARGE SCALE GENOMIC DNA]</scope>
    <source>
        <strain evidence="3 4">CA13</strain>
    </source>
</reference>
<organism evidence="3 4">
    <name type="scientific">Novipirellula herctigrandis</name>
    <dbReference type="NCBI Taxonomy" id="2527986"/>
    <lineage>
        <taxon>Bacteria</taxon>
        <taxon>Pseudomonadati</taxon>
        <taxon>Planctomycetota</taxon>
        <taxon>Planctomycetia</taxon>
        <taxon>Pirellulales</taxon>
        <taxon>Pirellulaceae</taxon>
        <taxon>Novipirellula</taxon>
    </lineage>
</organism>
<dbReference type="EMBL" id="SJPJ01000001">
    <property type="protein sequence ID" value="TWT84104.1"/>
    <property type="molecule type" value="Genomic_DNA"/>
</dbReference>
<feature type="domain" description="Heparinase II/III-like C-terminal" evidence="2">
    <location>
        <begin position="104"/>
        <end position="281"/>
    </location>
</feature>
<gene>
    <name evidence="3" type="ORF">CA13_55800</name>
</gene>
<comment type="caution">
    <text evidence="3">The sequence shown here is derived from an EMBL/GenBank/DDBJ whole genome shotgun (WGS) entry which is preliminary data.</text>
</comment>
<proteinExistence type="predicted"/>
<dbReference type="InterPro" id="IPR008929">
    <property type="entry name" value="Chondroitin_lyas"/>
</dbReference>
<evidence type="ECO:0000313" key="3">
    <source>
        <dbReference type="EMBL" id="TWT84104.1"/>
    </source>
</evidence>